<dbReference type="AlphaFoldDB" id="T1BEK4"/>
<comment type="caution">
    <text evidence="1">The sequence shown here is derived from an EMBL/GenBank/DDBJ whole genome shotgun (WGS) entry which is preliminary data.</text>
</comment>
<accession>T1BEK4</accession>
<evidence type="ECO:0000313" key="1">
    <source>
        <dbReference type="EMBL" id="EQD51484.1"/>
    </source>
</evidence>
<feature type="non-terminal residue" evidence="1">
    <location>
        <position position="203"/>
    </location>
</feature>
<dbReference type="GO" id="GO:0006508">
    <property type="term" value="P:proteolysis"/>
    <property type="evidence" value="ECO:0007669"/>
    <property type="project" value="InterPro"/>
</dbReference>
<name>T1BEK4_9ZZZZ</name>
<feature type="non-terminal residue" evidence="1">
    <location>
        <position position="1"/>
    </location>
</feature>
<gene>
    <name evidence="1" type="ORF">B1B_10999</name>
</gene>
<reference evidence="1" key="1">
    <citation type="submission" date="2013-08" db="EMBL/GenBank/DDBJ databases">
        <authorList>
            <person name="Mendez C."/>
            <person name="Richter M."/>
            <person name="Ferrer M."/>
            <person name="Sanchez J."/>
        </authorList>
    </citation>
    <scope>NUCLEOTIDE SEQUENCE</scope>
</reference>
<sequence>AQSPTLLPATVNGYLPPVQHGNGQLEYAPDLQVAYDEQSLFKNSGYPTNAVIATILSAGCTIYTSGICPNVTAGFDPSDVYAFFNETFPSDEPHPTVYGVPLQGAPPPGPSASYDVTGANVENTLDLEMVGSAAPGASIYNVYSSSSTVEGLDSAFAFILNPNASFSSLNQVSVISNSWATTDSNDSSWFQDLEEAQARGITV</sequence>
<proteinExistence type="predicted"/>
<reference evidence="1" key="2">
    <citation type="journal article" date="2014" name="ISME J.">
        <title>Microbial stratification in low pH oxic and suboxic macroscopic growths along an acid mine drainage.</title>
        <authorList>
            <person name="Mendez-Garcia C."/>
            <person name="Mesa V."/>
            <person name="Sprenger R.R."/>
            <person name="Richter M."/>
            <person name="Diez M.S."/>
            <person name="Solano J."/>
            <person name="Bargiela R."/>
            <person name="Golyshina O.V."/>
            <person name="Manteca A."/>
            <person name="Ramos J.L."/>
            <person name="Gallego J.R."/>
            <person name="Llorente I."/>
            <person name="Martins Dos Santos V.A."/>
            <person name="Jensen O.N."/>
            <person name="Pelaez A.I."/>
            <person name="Sanchez J."/>
            <person name="Ferrer M."/>
        </authorList>
    </citation>
    <scope>NUCLEOTIDE SEQUENCE</scope>
</reference>
<dbReference type="Gene3D" id="3.40.50.200">
    <property type="entry name" value="Peptidase S8/S53 domain"/>
    <property type="match status" value="1"/>
</dbReference>
<dbReference type="InterPro" id="IPR036852">
    <property type="entry name" value="Peptidase_S8/S53_dom_sf"/>
</dbReference>
<dbReference type="EMBL" id="AUZY01007111">
    <property type="protein sequence ID" value="EQD51484.1"/>
    <property type="molecule type" value="Genomic_DNA"/>
</dbReference>
<dbReference type="GO" id="GO:0004252">
    <property type="term" value="F:serine-type endopeptidase activity"/>
    <property type="evidence" value="ECO:0007669"/>
    <property type="project" value="InterPro"/>
</dbReference>
<protein>
    <submittedName>
        <fullName evidence="1">Uncharacterized protein</fullName>
    </submittedName>
</protein>
<dbReference type="SUPFAM" id="SSF52743">
    <property type="entry name" value="Subtilisin-like"/>
    <property type="match status" value="1"/>
</dbReference>
<organism evidence="1">
    <name type="scientific">mine drainage metagenome</name>
    <dbReference type="NCBI Taxonomy" id="410659"/>
    <lineage>
        <taxon>unclassified sequences</taxon>
        <taxon>metagenomes</taxon>
        <taxon>ecological metagenomes</taxon>
    </lineage>
</organism>